<keyword evidence="5" id="KW-0378">Hydrolase</keyword>
<keyword evidence="3" id="KW-0328">Glycosyltransferase</keyword>
<dbReference type="GO" id="GO:0071555">
    <property type="term" value="P:cell wall organization"/>
    <property type="evidence" value="ECO:0007669"/>
    <property type="project" value="UniProtKB-UniRule"/>
</dbReference>
<dbReference type="GO" id="GO:0008360">
    <property type="term" value="P:regulation of cell shape"/>
    <property type="evidence" value="ECO:0007669"/>
    <property type="project" value="UniProtKB-UniRule"/>
</dbReference>
<dbReference type="AlphaFoldDB" id="A0A926HLE2"/>
<dbReference type="Gene3D" id="1.10.101.10">
    <property type="entry name" value="PGBD-like superfamily/PGBD"/>
    <property type="match status" value="1"/>
</dbReference>
<keyword evidence="6 9" id="KW-0133">Cell shape</keyword>
<dbReference type="GO" id="GO:0018104">
    <property type="term" value="P:peptidoglycan-protein cross-linking"/>
    <property type="evidence" value="ECO:0007669"/>
    <property type="project" value="TreeGrafter"/>
</dbReference>
<feature type="domain" description="L,D-TPase catalytic" evidence="10">
    <location>
        <begin position="60"/>
        <end position="169"/>
    </location>
</feature>
<dbReference type="Pfam" id="PF01471">
    <property type="entry name" value="PG_binding_1"/>
    <property type="match status" value="1"/>
</dbReference>
<keyword evidence="7 9" id="KW-0573">Peptidoglycan synthesis</keyword>
<evidence type="ECO:0000256" key="8">
    <source>
        <dbReference type="ARBA" id="ARBA00023316"/>
    </source>
</evidence>
<comment type="caution">
    <text evidence="11">The sequence shown here is derived from an EMBL/GenBank/DDBJ whole genome shotgun (WGS) entry which is preliminary data.</text>
</comment>
<evidence type="ECO:0000256" key="9">
    <source>
        <dbReference type="PROSITE-ProRule" id="PRU01373"/>
    </source>
</evidence>
<feature type="active site" description="Nucleophile" evidence="9">
    <location>
        <position position="145"/>
    </location>
</feature>
<keyword evidence="12" id="KW-1185">Reference proteome</keyword>
<keyword evidence="4" id="KW-0808">Transferase</keyword>
<dbReference type="SUPFAM" id="SSF141523">
    <property type="entry name" value="L,D-transpeptidase catalytic domain-like"/>
    <property type="match status" value="1"/>
</dbReference>
<dbReference type="CDD" id="cd16913">
    <property type="entry name" value="YkuD_like"/>
    <property type="match status" value="1"/>
</dbReference>
<dbReference type="GO" id="GO:0016757">
    <property type="term" value="F:glycosyltransferase activity"/>
    <property type="evidence" value="ECO:0007669"/>
    <property type="project" value="UniProtKB-KW"/>
</dbReference>
<accession>A0A926HLE2</accession>
<dbReference type="PANTHER" id="PTHR30582:SF24">
    <property type="entry name" value="L,D-TRANSPEPTIDASE ERFK_SRFK-RELATED"/>
    <property type="match status" value="1"/>
</dbReference>
<dbReference type="EMBL" id="JACRSO010000001">
    <property type="protein sequence ID" value="MBC8528394.1"/>
    <property type="molecule type" value="Genomic_DNA"/>
</dbReference>
<dbReference type="InterPro" id="IPR038063">
    <property type="entry name" value="Transpep_catalytic_dom"/>
</dbReference>
<dbReference type="Proteomes" id="UP000654279">
    <property type="component" value="Unassembled WGS sequence"/>
</dbReference>
<evidence type="ECO:0000256" key="2">
    <source>
        <dbReference type="ARBA" id="ARBA00005992"/>
    </source>
</evidence>
<dbReference type="PROSITE" id="PS52029">
    <property type="entry name" value="LD_TPASE"/>
    <property type="match status" value="1"/>
</dbReference>
<dbReference type="InterPro" id="IPR002477">
    <property type="entry name" value="Peptidoglycan-bd-like"/>
</dbReference>
<evidence type="ECO:0000256" key="5">
    <source>
        <dbReference type="ARBA" id="ARBA00022801"/>
    </source>
</evidence>
<dbReference type="InterPro" id="IPR036365">
    <property type="entry name" value="PGBD-like_sf"/>
</dbReference>
<dbReference type="InterPro" id="IPR036366">
    <property type="entry name" value="PGBDSf"/>
</dbReference>
<evidence type="ECO:0000256" key="3">
    <source>
        <dbReference type="ARBA" id="ARBA00022676"/>
    </source>
</evidence>
<dbReference type="InterPro" id="IPR050979">
    <property type="entry name" value="LD-transpeptidase"/>
</dbReference>
<protein>
    <submittedName>
        <fullName evidence="11">L,D-transpeptidase family protein</fullName>
    </submittedName>
</protein>
<organism evidence="11 12">
    <name type="scientific">Luoshenia tenuis</name>
    <dbReference type="NCBI Taxonomy" id="2763654"/>
    <lineage>
        <taxon>Bacteria</taxon>
        <taxon>Bacillati</taxon>
        <taxon>Bacillota</taxon>
        <taxon>Clostridia</taxon>
        <taxon>Christensenellales</taxon>
        <taxon>Christensenellaceae</taxon>
        <taxon>Luoshenia</taxon>
    </lineage>
</organism>
<dbReference type="Gene3D" id="2.40.440.10">
    <property type="entry name" value="L,D-transpeptidase catalytic domain-like"/>
    <property type="match status" value="1"/>
</dbReference>
<dbReference type="Pfam" id="PF03734">
    <property type="entry name" value="YkuD"/>
    <property type="match status" value="1"/>
</dbReference>
<gene>
    <name evidence="11" type="ORF">H8699_02935</name>
</gene>
<reference evidence="11" key="1">
    <citation type="submission" date="2020-08" db="EMBL/GenBank/DDBJ databases">
        <title>Genome public.</title>
        <authorList>
            <person name="Liu C."/>
            <person name="Sun Q."/>
        </authorList>
    </citation>
    <scope>NUCLEOTIDE SEQUENCE</scope>
    <source>
        <strain evidence="11">NSJ-44</strain>
    </source>
</reference>
<proteinExistence type="inferred from homology"/>
<dbReference type="GO" id="GO:0005576">
    <property type="term" value="C:extracellular region"/>
    <property type="evidence" value="ECO:0007669"/>
    <property type="project" value="TreeGrafter"/>
</dbReference>
<comment type="pathway">
    <text evidence="1 9">Cell wall biogenesis; peptidoglycan biosynthesis.</text>
</comment>
<evidence type="ECO:0000256" key="6">
    <source>
        <dbReference type="ARBA" id="ARBA00022960"/>
    </source>
</evidence>
<evidence type="ECO:0000256" key="1">
    <source>
        <dbReference type="ARBA" id="ARBA00004752"/>
    </source>
</evidence>
<dbReference type="SUPFAM" id="SSF47090">
    <property type="entry name" value="PGBD-like"/>
    <property type="match status" value="1"/>
</dbReference>
<sequence>MLKVISLKKLLLCMGCLLGAALLLWGALYGLQNMHHAFFARDFAPEQAEMSSAEGPKVDWHLKVDLDAHTLEVWHGGECIKTYPVSGGARESPSPIGTFKVVDKGNWGEGFGGAWLGINVPWGKYGIHGTVEPWFVGKSNASHGCIRMKNQDVRELYKIVPYGAWVTIKHDNPPFRLMRNGDVGSDVQKVQLMLEDLGYQPGGTDGRFGSYLERTVRQFQKDQQIYASGKVDEETYARLKSCVDAIGREAPE</sequence>
<evidence type="ECO:0000313" key="11">
    <source>
        <dbReference type="EMBL" id="MBC8528394.1"/>
    </source>
</evidence>
<evidence type="ECO:0000256" key="7">
    <source>
        <dbReference type="ARBA" id="ARBA00022984"/>
    </source>
</evidence>
<evidence type="ECO:0000259" key="10">
    <source>
        <dbReference type="PROSITE" id="PS52029"/>
    </source>
</evidence>
<name>A0A926HLE2_9FIRM</name>
<evidence type="ECO:0000256" key="4">
    <source>
        <dbReference type="ARBA" id="ARBA00022679"/>
    </source>
</evidence>
<dbReference type="InterPro" id="IPR005490">
    <property type="entry name" value="LD_TPept_cat_dom"/>
</dbReference>
<keyword evidence="8 9" id="KW-0961">Cell wall biogenesis/degradation</keyword>
<feature type="active site" description="Proton donor/acceptor" evidence="9">
    <location>
        <position position="128"/>
    </location>
</feature>
<comment type="similarity">
    <text evidence="2">Belongs to the YkuD family.</text>
</comment>
<dbReference type="PANTHER" id="PTHR30582">
    <property type="entry name" value="L,D-TRANSPEPTIDASE"/>
    <property type="match status" value="1"/>
</dbReference>
<evidence type="ECO:0000313" key="12">
    <source>
        <dbReference type="Proteomes" id="UP000654279"/>
    </source>
</evidence>
<dbReference type="GO" id="GO:0071972">
    <property type="term" value="F:peptidoglycan L,D-transpeptidase activity"/>
    <property type="evidence" value="ECO:0007669"/>
    <property type="project" value="TreeGrafter"/>
</dbReference>
<dbReference type="RefSeq" id="WP_249284414.1">
    <property type="nucleotide sequence ID" value="NZ_JACRSO010000001.1"/>
</dbReference>